<feature type="compositionally biased region" description="Low complexity" evidence="1">
    <location>
        <begin position="143"/>
        <end position="153"/>
    </location>
</feature>
<evidence type="ECO:0000256" key="2">
    <source>
        <dbReference type="SAM" id="Phobius"/>
    </source>
</evidence>
<evidence type="ECO:0000313" key="3">
    <source>
        <dbReference type="EMBL" id="RNL60446.1"/>
    </source>
</evidence>
<feature type="transmembrane region" description="Helical" evidence="2">
    <location>
        <begin position="301"/>
        <end position="328"/>
    </location>
</feature>
<comment type="caution">
    <text evidence="3">The sequence shown here is derived from an EMBL/GenBank/DDBJ whole genome shotgun (WGS) entry which is preliminary data.</text>
</comment>
<proteinExistence type="predicted"/>
<organism evidence="3 4">
    <name type="scientific">Nocardioides marmoriginsengisoli</name>
    <dbReference type="NCBI Taxonomy" id="661483"/>
    <lineage>
        <taxon>Bacteria</taxon>
        <taxon>Bacillati</taxon>
        <taxon>Actinomycetota</taxon>
        <taxon>Actinomycetes</taxon>
        <taxon>Propionibacteriales</taxon>
        <taxon>Nocardioidaceae</taxon>
        <taxon>Nocardioides</taxon>
    </lineage>
</organism>
<protein>
    <recommendedName>
        <fullName evidence="5">DUF4064 domain-containing protein</fullName>
    </recommendedName>
</protein>
<gene>
    <name evidence="3" type="ORF">EFK50_19150</name>
</gene>
<evidence type="ECO:0000313" key="4">
    <source>
        <dbReference type="Proteomes" id="UP000267128"/>
    </source>
</evidence>
<feature type="transmembrane region" description="Helical" evidence="2">
    <location>
        <begin position="104"/>
        <end position="132"/>
    </location>
</feature>
<keyword evidence="4" id="KW-1185">Reference proteome</keyword>
<accession>A0A3N0CBK9</accession>
<feature type="transmembrane region" description="Helical" evidence="2">
    <location>
        <begin position="72"/>
        <end position="92"/>
    </location>
</feature>
<sequence length="348" mass="36153">MTSPDANARPSQVTLAGWAAVIASVLLVLAVFDAMSGLNSLATRDRLTEAVSGKSFQDLGITVDDALGIMRWAILVTGAAAAAAAILGFFVLQRNKGARIGLTVAAVPIVLAAPLTGSFLGMFVGAGAAVLWSRPARDWFAGRAPTPPAARITPPAPTPPPDVAPWQPPVPPTPGAQQPPPMPGWGQAPPAPGPPGPVPMAGPPPQQAAPSAMPRQVRTACLLTWIFSGITALLWVAFLVVLAVDSEPLLTAVKDTPTWDARFDDDVLTTALVVTSVFFLLWCVAASVLAVFVWRRAYAAWILLAVCVGAAALVSALAFPVSLVHLVAASFTTGMLVTKPSRDWFAGR</sequence>
<reference evidence="3 4" key="1">
    <citation type="submission" date="2018-11" db="EMBL/GenBank/DDBJ databases">
        <authorList>
            <person name="Li F."/>
        </authorList>
    </citation>
    <scope>NUCLEOTIDE SEQUENCE [LARGE SCALE GENOMIC DNA]</scope>
    <source>
        <strain evidence="3 4">Gsoil 097</strain>
    </source>
</reference>
<dbReference type="RefSeq" id="WP_123229198.1">
    <property type="nucleotide sequence ID" value="NZ_RJSE01000009.1"/>
</dbReference>
<keyword evidence="2" id="KW-0812">Transmembrane</keyword>
<dbReference type="Proteomes" id="UP000267128">
    <property type="component" value="Unassembled WGS sequence"/>
</dbReference>
<dbReference type="OrthoDB" id="3818504at2"/>
<feature type="transmembrane region" description="Helical" evidence="2">
    <location>
        <begin position="15"/>
        <end position="36"/>
    </location>
</feature>
<keyword evidence="2" id="KW-1133">Transmembrane helix</keyword>
<feature type="transmembrane region" description="Helical" evidence="2">
    <location>
        <begin position="222"/>
        <end position="244"/>
    </location>
</feature>
<feature type="compositionally biased region" description="Pro residues" evidence="1">
    <location>
        <begin position="154"/>
        <end position="207"/>
    </location>
</feature>
<dbReference type="EMBL" id="RJSE01000009">
    <property type="protein sequence ID" value="RNL60446.1"/>
    <property type="molecule type" value="Genomic_DNA"/>
</dbReference>
<evidence type="ECO:0008006" key="5">
    <source>
        <dbReference type="Google" id="ProtNLM"/>
    </source>
</evidence>
<feature type="region of interest" description="Disordered" evidence="1">
    <location>
        <begin position="143"/>
        <end position="211"/>
    </location>
</feature>
<evidence type="ECO:0000256" key="1">
    <source>
        <dbReference type="SAM" id="MobiDB-lite"/>
    </source>
</evidence>
<dbReference type="AlphaFoldDB" id="A0A3N0CBK9"/>
<feature type="transmembrane region" description="Helical" evidence="2">
    <location>
        <begin position="267"/>
        <end position="294"/>
    </location>
</feature>
<name>A0A3N0CBK9_9ACTN</name>
<keyword evidence="2" id="KW-0472">Membrane</keyword>